<feature type="signal peptide" evidence="2">
    <location>
        <begin position="1"/>
        <end position="31"/>
    </location>
</feature>
<dbReference type="Pfam" id="PF00226">
    <property type="entry name" value="DnaJ"/>
    <property type="match status" value="1"/>
</dbReference>
<gene>
    <name evidence="4" type="ORF">CYMTET_34811</name>
</gene>
<dbReference type="InterPro" id="IPR036869">
    <property type="entry name" value="J_dom_sf"/>
</dbReference>
<dbReference type="SUPFAM" id="SSF52833">
    <property type="entry name" value="Thioredoxin-like"/>
    <property type="match status" value="1"/>
</dbReference>
<organism evidence="4 5">
    <name type="scientific">Cymbomonas tetramitiformis</name>
    <dbReference type="NCBI Taxonomy" id="36881"/>
    <lineage>
        <taxon>Eukaryota</taxon>
        <taxon>Viridiplantae</taxon>
        <taxon>Chlorophyta</taxon>
        <taxon>Pyramimonadophyceae</taxon>
        <taxon>Pyramimonadales</taxon>
        <taxon>Pyramimonadaceae</taxon>
        <taxon>Cymbomonas</taxon>
    </lineage>
</organism>
<dbReference type="Proteomes" id="UP001190700">
    <property type="component" value="Unassembled WGS sequence"/>
</dbReference>
<dbReference type="PANTHER" id="PTHR44360">
    <property type="entry name" value="DNAJ HOMOLOG SUBFAMILY B MEMBER 9"/>
    <property type="match status" value="1"/>
</dbReference>
<evidence type="ECO:0000259" key="3">
    <source>
        <dbReference type="PROSITE" id="PS50076"/>
    </source>
</evidence>
<dbReference type="GO" id="GO:0051787">
    <property type="term" value="F:misfolded protein binding"/>
    <property type="evidence" value="ECO:0007669"/>
    <property type="project" value="TreeGrafter"/>
</dbReference>
<proteinExistence type="predicted"/>
<dbReference type="PROSITE" id="PS50076">
    <property type="entry name" value="DNAJ_2"/>
    <property type="match status" value="1"/>
</dbReference>
<dbReference type="Gene3D" id="1.10.287.110">
    <property type="entry name" value="DnaJ domain"/>
    <property type="match status" value="1"/>
</dbReference>
<protein>
    <recommendedName>
        <fullName evidence="3">J domain-containing protein</fullName>
    </recommendedName>
</protein>
<dbReference type="AlphaFoldDB" id="A0AAE0FAI9"/>
<comment type="caution">
    <text evidence="4">The sequence shown here is derived from an EMBL/GenBank/DDBJ whole genome shotgun (WGS) entry which is preliminary data.</text>
</comment>
<dbReference type="GO" id="GO:0051087">
    <property type="term" value="F:protein-folding chaperone binding"/>
    <property type="evidence" value="ECO:0007669"/>
    <property type="project" value="TreeGrafter"/>
</dbReference>
<dbReference type="Gene3D" id="3.40.30.10">
    <property type="entry name" value="Glutaredoxin"/>
    <property type="match status" value="1"/>
</dbReference>
<feature type="domain" description="J" evidence="3">
    <location>
        <begin position="211"/>
        <end position="275"/>
    </location>
</feature>
<dbReference type="GO" id="GO:0036503">
    <property type="term" value="P:ERAD pathway"/>
    <property type="evidence" value="ECO:0007669"/>
    <property type="project" value="TreeGrafter"/>
</dbReference>
<evidence type="ECO:0000256" key="1">
    <source>
        <dbReference type="ARBA" id="ARBA00023186"/>
    </source>
</evidence>
<dbReference type="EMBL" id="LGRX02022025">
    <property type="protein sequence ID" value="KAK3256034.1"/>
    <property type="molecule type" value="Genomic_DNA"/>
</dbReference>
<dbReference type="InterPro" id="IPR036249">
    <property type="entry name" value="Thioredoxin-like_sf"/>
</dbReference>
<dbReference type="PRINTS" id="PR00625">
    <property type="entry name" value="JDOMAIN"/>
</dbReference>
<feature type="chain" id="PRO_5042201712" description="J domain-containing protein" evidence="2">
    <location>
        <begin position="32"/>
        <end position="364"/>
    </location>
</feature>
<dbReference type="CDD" id="cd06257">
    <property type="entry name" value="DnaJ"/>
    <property type="match status" value="1"/>
</dbReference>
<dbReference type="SUPFAM" id="SSF50370">
    <property type="entry name" value="Ricin B-like lectins"/>
    <property type="match status" value="1"/>
</dbReference>
<dbReference type="InterPro" id="IPR051948">
    <property type="entry name" value="Hsp70_co-chaperone_J-domain"/>
</dbReference>
<reference evidence="4 5" key="1">
    <citation type="journal article" date="2015" name="Genome Biol. Evol.">
        <title>Comparative Genomics of a Bacterivorous Green Alga Reveals Evolutionary Causalities and Consequences of Phago-Mixotrophic Mode of Nutrition.</title>
        <authorList>
            <person name="Burns J.A."/>
            <person name="Paasch A."/>
            <person name="Narechania A."/>
            <person name="Kim E."/>
        </authorList>
    </citation>
    <scope>NUCLEOTIDE SEQUENCE [LARGE SCALE GENOMIC DNA]</scope>
    <source>
        <strain evidence="4 5">PLY_AMNH</strain>
    </source>
</reference>
<dbReference type="SUPFAM" id="SSF46565">
    <property type="entry name" value="Chaperone J-domain"/>
    <property type="match status" value="1"/>
</dbReference>
<evidence type="ECO:0000313" key="5">
    <source>
        <dbReference type="Proteomes" id="UP001190700"/>
    </source>
</evidence>
<keyword evidence="1" id="KW-0143">Chaperone</keyword>
<evidence type="ECO:0000313" key="4">
    <source>
        <dbReference type="EMBL" id="KAK3256034.1"/>
    </source>
</evidence>
<dbReference type="InterPro" id="IPR035992">
    <property type="entry name" value="Ricin_B-like_lectins"/>
</dbReference>
<name>A0AAE0FAI9_9CHLO</name>
<dbReference type="GO" id="GO:0005783">
    <property type="term" value="C:endoplasmic reticulum"/>
    <property type="evidence" value="ECO:0007669"/>
    <property type="project" value="TreeGrafter"/>
</dbReference>
<dbReference type="SMART" id="SM00271">
    <property type="entry name" value="DnaJ"/>
    <property type="match status" value="1"/>
</dbReference>
<accession>A0AAE0FAI9</accession>
<dbReference type="PANTHER" id="PTHR44360:SF1">
    <property type="entry name" value="DNAJ HOMOLOG SUBFAMILY B MEMBER 9"/>
    <property type="match status" value="1"/>
</dbReference>
<keyword evidence="5" id="KW-1185">Reference proteome</keyword>
<sequence length="364" mass="40989">MPSHIRLFASNDAYRMYWCCLFLTLLAQANSECKTVEIVHAASKKCLAISQLGNWATVKPCDGDRSQQWRKTLINGQNFSLATTASDPLSRKFLCALPELTLCDMPERVARLRIHGWSDLFPDLKELHPASPVLGMASGKTCMSHGFFHGEAAADQRVEWKNCDDFAFDKWSVNCVDKVEETAHDSEHDKAARHLKRLLDTQGPEAMRKMTPRELLVLDRDSQTDQIKQRFRQLSMHFHPDKNPTAEAKELFVLLQEAYAVLKDPARRREAETEAESSRSLFTGSEFVVELEAPFFQPLEIPAGELWLVMLYAPWCKMSKALAPFMDHIGQSLRDVDVKVAGACRCGALREEVGAYGGDVALLS</sequence>
<dbReference type="InterPro" id="IPR001623">
    <property type="entry name" value="DnaJ_domain"/>
</dbReference>
<keyword evidence="2" id="KW-0732">Signal</keyword>
<evidence type="ECO:0000256" key="2">
    <source>
        <dbReference type="SAM" id="SignalP"/>
    </source>
</evidence>